<name>A0A1G9Z5P6_9FIRM</name>
<dbReference type="OrthoDB" id="9799053at2"/>
<organism evidence="2 3">
    <name type="scientific">Acetanaerobacterium elongatum</name>
    <dbReference type="NCBI Taxonomy" id="258515"/>
    <lineage>
        <taxon>Bacteria</taxon>
        <taxon>Bacillati</taxon>
        <taxon>Bacillota</taxon>
        <taxon>Clostridia</taxon>
        <taxon>Eubacteriales</taxon>
        <taxon>Oscillospiraceae</taxon>
        <taxon>Acetanaerobacterium</taxon>
    </lineage>
</organism>
<dbReference type="Gene3D" id="2.60.120.10">
    <property type="entry name" value="Jelly Rolls"/>
    <property type="match status" value="1"/>
</dbReference>
<proteinExistence type="predicted"/>
<dbReference type="CDD" id="cd02227">
    <property type="entry name" value="cupin_TM1112-like"/>
    <property type="match status" value="1"/>
</dbReference>
<dbReference type="PANTHER" id="PTHR33271:SF22">
    <property type="entry name" value="OS04G0445200 PROTEIN"/>
    <property type="match status" value="1"/>
</dbReference>
<keyword evidence="3" id="KW-1185">Reference proteome</keyword>
<sequence length="86" mass="9562">MNISVTKPTPEQIADMKTCPVWSCEPSSFDWSYSSQETCLILEGEATVTFDGGSVTFAAGDYVVFPKGLTCVWNVTKKIKKHYRFG</sequence>
<gene>
    <name evidence="2" type="ORF">SAMN05192585_11293</name>
</gene>
<dbReference type="InterPro" id="IPR008579">
    <property type="entry name" value="UGlyAH_Cupin_dom"/>
</dbReference>
<accession>A0A1G9Z5P6</accession>
<evidence type="ECO:0000259" key="1">
    <source>
        <dbReference type="Pfam" id="PF05899"/>
    </source>
</evidence>
<dbReference type="EMBL" id="FNID01000012">
    <property type="protein sequence ID" value="SDN16335.1"/>
    <property type="molecule type" value="Genomic_DNA"/>
</dbReference>
<reference evidence="2 3" key="1">
    <citation type="submission" date="2016-10" db="EMBL/GenBank/DDBJ databases">
        <authorList>
            <person name="de Groot N.N."/>
        </authorList>
    </citation>
    <scope>NUCLEOTIDE SEQUENCE [LARGE SCALE GENOMIC DNA]</scope>
    <source>
        <strain evidence="2 3">CGMCC 1.5012</strain>
    </source>
</reference>
<dbReference type="InterPro" id="IPR011051">
    <property type="entry name" value="RmlC_Cupin_sf"/>
</dbReference>
<feature type="domain" description="(S)-ureidoglycine aminohydrolase cupin" evidence="1">
    <location>
        <begin position="15"/>
        <end position="83"/>
    </location>
</feature>
<dbReference type="Pfam" id="PF05899">
    <property type="entry name" value="Cupin_3"/>
    <property type="match status" value="1"/>
</dbReference>
<dbReference type="InterPro" id="IPR014710">
    <property type="entry name" value="RmlC-like_jellyroll"/>
</dbReference>
<evidence type="ECO:0000313" key="2">
    <source>
        <dbReference type="EMBL" id="SDN16335.1"/>
    </source>
</evidence>
<dbReference type="Proteomes" id="UP000199182">
    <property type="component" value="Unassembled WGS sequence"/>
</dbReference>
<dbReference type="AlphaFoldDB" id="A0A1G9Z5P6"/>
<evidence type="ECO:0000313" key="3">
    <source>
        <dbReference type="Proteomes" id="UP000199182"/>
    </source>
</evidence>
<protein>
    <recommendedName>
        <fullName evidence="1">(S)-ureidoglycine aminohydrolase cupin domain-containing protein</fullName>
    </recommendedName>
</protein>
<dbReference type="PANTHER" id="PTHR33271">
    <property type="entry name" value="OS04G0445200 PROTEIN"/>
    <property type="match status" value="1"/>
</dbReference>
<dbReference type="SUPFAM" id="SSF51182">
    <property type="entry name" value="RmlC-like cupins"/>
    <property type="match status" value="1"/>
</dbReference>
<dbReference type="RefSeq" id="WP_092639533.1">
    <property type="nucleotide sequence ID" value="NZ_FNID01000012.1"/>
</dbReference>